<keyword evidence="6" id="KW-1185">Reference proteome</keyword>
<dbReference type="InterPro" id="IPR036390">
    <property type="entry name" value="WH_DNA-bd_sf"/>
</dbReference>
<evidence type="ECO:0000313" key="5">
    <source>
        <dbReference type="EMBL" id="MFC7297348.1"/>
    </source>
</evidence>
<dbReference type="InterPro" id="IPR011991">
    <property type="entry name" value="ArsR-like_HTH"/>
</dbReference>
<protein>
    <submittedName>
        <fullName evidence="5">ArsR/SmtB family transcription factor</fullName>
    </submittedName>
</protein>
<accession>A0ABW2J2I4</accession>
<evidence type="ECO:0000256" key="3">
    <source>
        <dbReference type="ARBA" id="ARBA00023163"/>
    </source>
</evidence>
<dbReference type="InterPro" id="IPR036388">
    <property type="entry name" value="WH-like_DNA-bd_sf"/>
</dbReference>
<reference evidence="6" key="1">
    <citation type="journal article" date="2019" name="Int. J. Syst. Evol. Microbiol.">
        <title>The Global Catalogue of Microorganisms (GCM) 10K type strain sequencing project: providing services to taxonomists for standard genome sequencing and annotation.</title>
        <authorList>
            <consortium name="The Broad Institute Genomics Platform"/>
            <consortium name="The Broad Institute Genome Sequencing Center for Infectious Disease"/>
            <person name="Wu L."/>
            <person name="Ma J."/>
        </authorList>
    </citation>
    <scope>NUCLEOTIDE SEQUENCE [LARGE SCALE GENOMIC DNA]</scope>
    <source>
        <strain evidence="6">CCUG 36956</strain>
    </source>
</reference>
<evidence type="ECO:0000256" key="2">
    <source>
        <dbReference type="ARBA" id="ARBA00023125"/>
    </source>
</evidence>
<dbReference type="PROSITE" id="PS50987">
    <property type="entry name" value="HTH_ARSR_2"/>
    <property type="match status" value="1"/>
</dbReference>
<name>A0ABW2J2I4_9BURK</name>
<evidence type="ECO:0000256" key="1">
    <source>
        <dbReference type="ARBA" id="ARBA00023015"/>
    </source>
</evidence>
<comment type="caution">
    <text evidence="5">The sequence shown here is derived from an EMBL/GenBank/DDBJ whole genome shotgun (WGS) entry which is preliminary data.</text>
</comment>
<dbReference type="PANTHER" id="PTHR43132:SF2">
    <property type="entry name" value="ARSENICAL RESISTANCE OPERON REPRESSOR ARSR-RELATED"/>
    <property type="match status" value="1"/>
</dbReference>
<keyword evidence="1" id="KW-0805">Transcription regulation</keyword>
<dbReference type="Proteomes" id="UP001596379">
    <property type="component" value="Unassembled WGS sequence"/>
</dbReference>
<feature type="domain" description="HTH arsR-type" evidence="4">
    <location>
        <begin position="11"/>
        <end position="108"/>
    </location>
</feature>
<dbReference type="InterPro" id="IPR051011">
    <property type="entry name" value="Metal_resp_trans_reg"/>
</dbReference>
<keyword evidence="2" id="KW-0238">DNA-binding</keyword>
<dbReference type="PRINTS" id="PR00778">
    <property type="entry name" value="HTHARSR"/>
</dbReference>
<dbReference type="RefSeq" id="WP_382232510.1">
    <property type="nucleotide sequence ID" value="NZ_JBHTCC010000001.1"/>
</dbReference>
<dbReference type="CDD" id="cd00090">
    <property type="entry name" value="HTH_ARSR"/>
    <property type="match status" value="1"/>
</dbReference>
<dbReference type="InterPro" id="IPR001845">
    <property type="entry name" value="HTH_ArsR_DNA-bd_dom"/>
</dbReference>
<evidence type="ECO:0000313" key="6">
    <source>
        <dbReference type="Proteomes" id="UP001596379"/>
    </source>
</evidence>
<dbReference type="EMBL" id="JBHTCC010000001">
    <property type="protein sequence ID" value="MFC7297348.1"/>
    <property type="molecule type" value="Genomic_DNA"/>
</dbReference>
<sequence>MTDIKEIDLQAMQDAAEEACGLLKNLANRDRLLLLCQMTQGEYCVRELQEMLGIQQPTLSQQLGVLREQGLVDTRREGKQIYYNIASEEALAVMQVLYALFCNKSKGR</sequence>
<dbReference type="SUPFAM" id="SSF46785">
    <property type="entry name" value="Winged helix' DNA-binding domain"/>
    <property type="match status" value="1"/>
</dbReference>
<gene>
    <name evidence="5" type="ORF">ACFQO0_02735</name>
</gene>
<organism evidence="5 6">
    <name type="scientific">Herminiimonas aquatilis</name>
    <dbReference type="NCBI Taxonomy" id="345342"/>
    <lineage>
        <taxon>Bacteria</taxon>
        <taxon>Pseudomonadati</taxon>
        <taxon>Pseudomonadota</taxon>
        <taxon>Betaproteobacteria</taxon>
        <taxon>Burkholderiales</taxon>
        <taxon>Oxalobacteraceae</taxon>
        <taxon>Herminiimonas</taxon>
    </lineage>
</organism>
<dbReference type="SMART" id="SM00418">
    <property type="entry name" value="HTH_ARSR"/>
    <property type="match status" value="1"/>
</dbReference>
<proteinExistence type="predicted"/>
<dbReference type="PANTHER" id="PTHR43132">
    <property type="entry name" value="ARSENICAL RESISTANCE OPERON REPRESSOR ARSR-RELATED"/>
    <property type="match status" value="1"/>
</dbReference>
<dbReference type="NCBIfam" id="NF033788">
    <property type="entry name" value="HTH_metalloreg"/>
    <property type="match status" value="1"/>
</dbReference>
<dbReference type="Pfam" id="PF01022">
    <property type="entry name" value="HTH_5"/>
    <property type="match status" value="1"/>
</dbReference>
<dbReference type="Gene3D" id="1.10.10.10">
    <property type="entry name" value="Winged helix-like DNA-binding domain superfamily/Winged helix DNA-binding domain"/>
    <property type="match status" value="1"/>
</dbReference>
<keyword evidence="3" id="KW-0804">Transcription</keyword>
<evidence type="ECO:0000259" key="4">
    <source>
        <dbReference type="PROSITE" id="PS50987"/>
    </source>
</evidence>